<dbReference type="Proteomes" id="UP000789702">
    <property type="component" value="Unassembled WGS sequence"/>
</dbReference>
<keyword evidence="2" id="KW-1185">Reference proteome</keyword>
<gene>
    <name evidence="1" type="ORF">DHETER_LOCUS14067</name>
</gene>
<organism evidence="1 2">
    <name type="scientific">Dentiscutata heterogama</name>
    <dbReference type="NCBI Taxonomy" id="1316150"/>
    <lineage>
        <taxon>Eukaryota</taxon>
        <taxon>Fungi</taxon>
        <taxon>Fungi incertae sedis</taxon>
        <taxon>Mucoromycota</taxon>
        <taxon>Glomeromycotina</taxon>
        <taxon>Glomeromycetes</taxon>
        <taxon>Diversisporales</taxon>
        <taxon>Gigasporaceae</taxon>
        <taxon>Dentiscutata</taxon>
    </lineage>
</organism>
<accession>A0ACA9QBU0</accession>
<evidence type="ECO:0000313" key="1">
    <source>
        <dbReference type="EMBL" id="CAG8741379.1"/>
    </source>
</evidence>
<reference evidence="1" key="1">
    <citation type="submission" date="2021-06" db="EMBL/GenBank/DDBJ databases">
        <authorList>
            <person name="Kallberg Y."/>
            <person name="Tangrot J."/>
            <person name="Rosling A."/>
        </authorList>
    </citation>
    <scope>NUCLEOTIDE SEQUENCE</scope>
    <source>
        <strain evidence="1">IL203A</strain>
    </source>
</reference>
<proteinExistence type="predicted"/>
<protein>
    <submittedName>
        <fullName evidence="1">2287_t:CDS:1</fullName>
    </submittedName>
</protein>
<comment type="caution">
    <text evidence="1">The sequence shown here is derived from an EMBL/GenBank/DDBJ whole genome shotgun (WGS) entry which is preliminary data.</text>
</comment>
<feature type="non-terminal residue" evidence="1">
    <location>
        <position position="1"/>
    </location>
</feature>
<sequence length="42" mass="4666">TFNTENGATFIESNLQKKNDPSSHKVIQGWASHAVFDDFGLN</sequence>
<evidence type="ECO:0000313" key="2">
    <source>
        <dbReference type="Proteomes" id="UP000789702"/>
    </source>
</evidence>
<dbReference type="EMBL" id="CAJVPU010041401">
    <property type="protein sequence ID" value="CAG8741379.1"/>
    <property type="molecule type" value="Genomic_DNA"/>
</dbReference>
<name>A0ACA9QBU0_9GLOM</name>